<dbReference type="OrthoDB" id="9766796at2"/>
<keyword evidence="4" id="KW-0274">FAD</keyword>
<dbReference type="Proteomes" id="UP000070107">
    <property type="component" value="Unassembled WGS sequence"/>
</dbReference>
<evidence type="ECO:0000313" key="7">
    <source>
        <dbReference type="EMBL" id="KXF75096.1"/>
    </source>
</evidence>
<dbReference type="PANTHER" id="PTHR11985">
    <property type="entry name" value="GLYCEROL-3-PHOSPHATE DEHYDROGENASE"/>
    <property type="match status" value="1"/>
</dbReference>
<dbReference type="PRINTS" id="PR01001">
    <property type="entry name" value="FADG3PDH"/>
</dbReference>
<dbReference type="PANTHER" id="PTHR11985:SF15">
    <property type="entry name" value="GLYCEROL-3-PHOSPHATE DEHYDROGENASE, MITOCHONDRIAL"/>
    <property type="match status" value="1"/>
</dbReference>
<dbReference type="AlphaFoldDB" id="A0A135HPN5"/>
<evidence type="ECO:0000256" key="5">
    <source>
        <dbReference type="ARBA" id="ARBA00023002"/>
    </source>
</evidence>
<dbReference type="RefSeq" id="WP_068884876.1">
    <property type="nucleotide sequence ID" value="NZ_LNTU01000039.1"/>
</dbReference>
<dbReference type="Gene3D" id="3.30.9.10">
    <property type="entry name" value="D-Amino Acid Oxidase, subunit A, domain 2"/>
    <property type="match status" value="1"/>
</dbReference>
<evidence type="ECO:0000256" key="3">
    <source>
        <dbReference type="ARBA" id="ARBA00022630"/>
    </source>
</evidence>
<dbReference type="Gene3D" id="3.50.50.60">
    <property type="entry name" value="FAD/NAD(P)-binding domain"/>
    <property type="match status" value="1"/>
</dbReference>
<protein>
    <submittedName>
        <fullName evidence="7">FAD-dependent oxidoreductase</fullName>
    </submittedName>
</protein>
<dbReference type="InterPro" id="IPR000447">
    <property type="entry name" value="G3P_DH_FAD-dep"/>
</dbReference>
<feature type="domain" description="FAD dependent oxidoreductase" evidence="6">
    <location>
        <begin position="14"/>
        <end position="387"/>
    </location>
</feature>
<proteinExistence type="inferred from homology"/>
<keyword evidence="8" id="KW-1185">Reference proteome</keyword>
<comment type="cofactor">
    <cofactor evidence="1">
        <name>FAD</name>
        <dbReference type="ChEBI" id="CHEBI:57692"/>
    </cofactor>
</comment>
<dbReference type="GO" id="GO:0046168">
    <property type="term" value="P:glycerol-3-phosphate catabolic process"/>
    <property type="evidence" value="ECO:0007669"/>
    <property type="project" value="TreeGrafter"/>
</dbReference>
<accession>A0A135HPN5</accession>
<evidence type="ECO:0000259" key="6">
    <source>
        <dbReference type="Pfam" id="PF01266"/>
    </source>
</evidence>
<keyword evidence="3" id="KW-0285">Flavoprotein</keyword>
<dbReference type="STRING" id="1494590.ATN84_20655"/>
<comment type="similarity">
    <text evidence="2">Belongs to the FAD-dependent glycerol-3-phosphate dehydrogenase family.</text>
</comment>
<dbReference type="GO" id="GO:0004368">
    <property type="term" value="F:glycerol-3-phosphate dehydrogenase (quinone) activity"/>
    <property type="evidence" value="ECO:0007669"/>
    <property type="project" value="InterPro"/>
</dbReference>
<name>A0A135HPN5_9HYPH</name>
<comment type="caution">
    <text evidence="7">The sequence shown here is derived from an EMBL/GenBank/DDBJ whole genome shotgun (WGS) entry which is preliminary data.</text>
</comment>
<dbReference type="Pfam" id="PF01266">
    <property type="entry name" value="DAO"/>
    <property type="match status" value="1"/>
</dbReference>
<dbReference type="InterPro" id="IPR006076">
    <property type="entry name" value="FAD-dep_OxRdtase"/>
</dbReference>
<dbReference type="SUPFAM" id="SSF51905">
    <property type="entry name" value="FAD/NAD(P)-binding domain"/>
    <property type="match status" value="1"/>
</dbReference>
<sequence>MLPKLTEMQGRDYDVVVIGAGINGASTARELALAGYRVLLVEKRDFAAGASSRSSRILHCGLRYFETPSPVATFALHPLRFAKAVRMARAGMEARAELVEREPGRCKPFTMCFPIYPESPVRGWHLDVGFRLLRRLGPPEPPLDYRRLTKGFEAHLPFARHLRDPKGLRSVATYREYIMDWPERLCADAALDAQENGAEIRLFCQAEIIGREQGGWLVRLSDIERGETAEIRAILVMNMAGTWIDEVNGGTMTGEAAPRLIRGTKGAHIAVRLPEAYRGFGIATIHRGGMPFYCLPSHDDYFYFGPTETPFDGDAGDVAATDEDIDFLLAEADFMLPGLGLSRRDVAFTWAGVRPLTFDIRQPMGRRTREVHDLARAGRPGIFAMTAGPVMTHLSAGREMRRIAEKQLKPSYASAGKQSANPPDRGWSSISSLLTENRRVAFRRAVSAEHARDLKGILYTRTGLAWRRHLTRGEVEEAAHSIADLLGWSREKTAGEVDKFIRYQKTVFRTGSDPMPERATTSAMGDIEAWNADTH</sequence>
<dbReference type="InterPro" id="IPR036188">
    <property type="entry name" value="FAD/NAD-bd_sf"/>
</dbReference>
<evidence type="ECO:0000313" key="8">
    <source>
        <dbReference type="Proteomes" id="UP000070107"/>
    </source>
</evidence>
<keyword evidence="5" id="KW-0560">Oxidoreductase</keyword>
<organism evidence="7 8">
    <name type="scientific">Paramesorhizobium deserti</name>
    <dbReference type="NCBI Taxonomy" id="1494590"/>
    <lineage>
        <taxon>Bacteria</taxon>
        <taxon>Pseudomonadati</taxon>
        <taxon>Pseudomonadota</taxon>
        <taxon>Alphaproteobacteria</taxon>
        <taxon>Hyphomicrobiales</taxon>
        <taxon>Phyllobacteriaceae</taxon>
        <taxon>Paramesorhizobium</taxon>
    </lineage>
</organism>
<dbReference type="SUPFAM" id="SSF54373">
    <property type="entry name" value="FAD-linked reductases, C-terminal domain"/>
    <property type="match status" value="1"/>
</dbReference>
<gene>
    <name evidence="7" type="ORF">ATN84_20655</name>
</gene>
<reference evidence="7 8" key="1">
    <citation type="submission" date="2015-11" db="EMBL/GenBank/DDBJ databases">
        <title>Draft genome sequence of Paramesorhizobium deserti A-3-E, a strain highly resistant to diverse beta-lactam antibiotics.</title>
        <authorList>
            <person name="Lv R."/>
            <person name="Yang X."/>
            <person name="Fang N."/>
            <person name="Guo J."/>
            <person name="Luo X."/>
            <person name="Peng F."/>
            <person name="Yang R."/>
            <person name="Cui Y."/>
            <person name="Fang C."/>
            <person name="Song Y."/>
        </authorList>
    </citation>
    <scope>NUCLEOTIDE SEQUENCE [LARGE SCALE GENOMIC DNA]</scope>
    <source>
        <strain evidence="7 8">A-3-E</strain>
    </source>
</reference>
<evidence type="ECO:0000256" key="2">
    <source>
        <dbReference type="ARBA" id="ARBA00007330"/>
    </source>
</evidence>
<dbReference type="EMBL" id="LNTU01000039">
    <property type="protein sequence ID" value="KXF75096.1"/>
    <property type="molecule type" value="Genomic_DNA"/>
</dbReference>
<evidence type="ECO:0000256" key="1">
    <source>
        <dbReference type="ARBA" id="ARBA00001974"/>
    </source>
</evidence>
<evidence type="ECO:0000256" key="4">
    <source>
        <dbReference type="ARBA" id="ARBA00022827"/>
    </source>
</evidence>